<dbReference type="AlphaFoldDB" id="A0A450W0Q5"/>
<dbReference type="InterPro" id="IPR029058">
    <property type="entry name" value="AB_hydrolase_fold"/>
</dbReference>
<dbReference type="SUPFAM" id="SSF53474">
    <property type="entry name" value="alpha/beta-Hydrolases"/>
    <property type="match status" value="1"/>
</dbReference>
<evidence type="ECO:0000256" key="1">
    <source>
        <dbReference type="SAM" id="SignalP"/>
    </source>
</evidence>
<dbReference type="Gene3D" id="3.40.50.1820">
    <property type="entry name" value="alpha/beta hydrolase"/>
    <property type="match status" value="1"/>
</dbReference>
<accession>A0A450W0Q5</accession>
<dbReference type="EMBL" id="CAADFP010000043">
    <property type="protein sequence ID" value="VFK27161.1"/>
    <property type="molecule type" value="Genomic_DNA"/>
</dbReference>
<keyword evidence="1" id="KW-0732">Signal</keyword>
<protein>
    <submittedName>
        <fullName evidence="2">Uncharacterized protein</fullName>
    </submittedName>
</protein>
<evidence type="ECO:0000313" key="2">
    <source>
        <dbReference type="EMBL" id="VFK10595.1"/>
    </source>
</evidence>
<evidence type="ECO:0000313" key="3">
    <source>
        <dbReference type="EMBL" id="VFK27161.1"/>
    </source>
</evidence>
<reference evidence="2" key="1">
    <citation type="submission" date="2019-02" db="EMBL/GenBank/DDBJ databases">
        <authorList>
            <person name="Gruber-Vodicka R. H."/>
            <person name="Seah K. B. B."/>
        </authorList>
    </citation>
    <scope>NUCLEOTIDE SEQUENCE</scope>
    <source>
        <strain evidence="2">BECK_S312</strain>
        <strain evidence="3">BECK_S426</strain>
    </source>
</reference>
<feature type="signal peptide" evidence="1">
    <location>
        <begin position="1"/>
        <end position="24"/>
    </location>
</feature>
<organism evidence="2">
    <name type="scientific">Candidatus Kentrum sp. LPFa</name>
    <dbReference type="NCBI Taxonomy" id="2126335"/>
    <lineage>
        <taxon>Bacteria</taxon>
        <taxon>Pseudomonadati</taxon>
        <taxon>Pseudomonadota</taxon>
        <taxon>Gammaproteobacteria</taxon>
        <taxon>Candidatus Kentrum</taxon>
    </lineage>
</organism>
<gene>
    <name evidence="2" type="ORF">BECKLPF1236A_GA0070988_1004015</name>
    <name evidence="3" type="ORF">BECKLPF1236C_GA0070990_1004315</name>
</gene>
<feature type="chain" id="PRO_5036113469" evidence="1">
    <location>
        <begin position="25"/>
        <end position="134"/>
    </location>
</feature>
<dbReference type="EMBL" id="CAADFM010000040">
    <property type="protein sequence ID" value="VFK10595.1"/>
    <property type="molecule type" value="Genomic_DNA"/>
</dbReference>
<sequence length="134" mass="15063">MKFARFSFLSVVILILSSAVPAFAYDSIVTKKTFTMASYTTVGGQTIPNVKVGWESYGTLNAAKDNVILITQYFAGNSHAAGKYVSTDTSCWLLGRNHRFRQGHRHGQVLRNLVRYAGELSDLFQECHHHRPRL</sequence>
<proteinExistence type="predicted"/>
<name>A0A450W0Q5_9GAMM</name>